<dbReference type="Proteomes" id="UP000466607">
    <property type="component" value="Chromosome"/>
</dbReference>
<dbReference type="AlphaFoldDB" id="A0AAD1IIR9"/>
<sequence>MWTVQIGEMPDPGNPGVPPVPTTVYEGDEAGARDAYTEYSAKADDEGYRYVMLRQVGEVIELWGTPPAVG</sequence>
<evidence type="ECO:0000313" key="2">
    <source>
        <dbReference type="EMBL" id="BBY16100.1"/>
    </source>
</evidence>
<evidence type="ECO:0000313" key="3">
    <source>
        <dbReference type="Proteomes" id="UP000466607"/>
    </source>
</evidence>
<reference evidence="2 3" key="1">
    <citation type="journal article" date="2019" name="Emerg. Microbes Infect.">
        <title>Comprehensive subspecies identification of 175 nontuberculous mycobacteria species based on 7547 genomic profiles.</title>
        <authorList>
            <person name="Matsumoto Y."/>
            <person name="Kinjo T."/>
            <person name="Motooka D."/>
            <person name="Nabeya D."/>
            <person name="Jung N."/>
            <person name="Uechi K."/>
            <person name="Horii T."/>
            <person name="Iida T."/>
            <person name="Fujita J."/>
            <person name="Nakamura S."/>
        </authorList>
    </citation>
    <scope>NUCLEOTIDE SEQUENCE [LARGE SCALE GENOMIC DNA]</scope>
    <source>
        <strain evidence="2 3">JCM 17423</strain>
    </source>
</reference>
<dbReference type="EMBL" id="AP022586">
    <property type="protein sequence ID" value="BBY16100.1"/>
    <property type="molecule type" value="Genomic_DNA"/>
</dbReference>
<gene>
    <name evidence="2" type="ORF">MLIT_16920</name>
</gene>
<organism evidence="2 3">
    <name type="scientific">Mycolicibacterium litorale</name>
    <dbReference type="NCBI Taxonomy" id="758802"/>
    <lineage>
        <taxon>Bacteria</taxon>
        <taxon>Bacillati</taxon>
        <taxon>Actinomycetota</taxon>
        <taxon>Actinomycetes</taxon>
        <taxon>Mycobacteriales</taxon>
        <taxon>Mycobacteriaceae</taxon>
        <taxon>Mycolicibacterium</taxon>
    </lineage>
</organism>
<feature type="region of interest" description="Disordered" evidence="1">
    <location>
        <begin position="1"/>
        <end position="20"/>
    </location>
</feature>
<protein>
    <submittedName>
        <fullName evidence="2">Uncharacterized protein</fullName>
    </submittedName>
</protein>
<evidence type="ECO:0000256" key="1">
    <source>
        <dbReference type="SAM" id="MobiDB-lite"/>
    </source>
</evidence>
<keyword evidence="3" id="KW-1185">Reference proteome</keyword>
<name>A0AAD1IIR9_9MYCO</name>
<accession>A0AAD1IIR9</accession>
<proteinExistence type="predicted"/>